<keyword evidence="2 4" id="KW-0808">Transferase</keyword>
<dbReference type="InterPro" id="IPR050362">
    <property type="entry name" value="Cation-dep_OMT"/>
</dbReference>
<keyword evidence="5" id="KW-1185">Reference proteome</keyword>
<dbReference type="STRING" id="161895.CPHO_07825"/>
<keyword evidence="1 4" id="KW-0489">Methyltransferase</keyword>
<keyword evidence="3" id="KW-0949">S-adenosyl-L-methionine</keyword>
<dbReference type="Proteomes" id="UP000185491">
    <property type="component" value="Chromosome"/>
</dbReference>
<dbReference type="GO" id="GO:0008171">
    <property type="term" value="F:O-methyltransferase activity"/>
    <property type="evidence" value="ECO:0007669"/>
    <property type="project" value="InterPro"/>
</dbReference>
<proteinExistence type="predicted"/>
<dbReference type="Gene3D" id="3.40.50.150">
    <property type="entry name" value="Vaccinia Virus protein VP39"/>
    <property type="match status" value="1"/>
</dbReference>
<dbReference type="OrthoDB" id="4774874at2"/>
<evidence type="ECO:0000313" key="4">
    <source>
        <dbReference type="EMBL" id="APT93742.1"/>
    </source>
</evidence>
<evidence type="ECO:0000256" key="3">
    <source>
        <dbReference type="ARBA" id="ARBA00022691"/>
    </source>
</evidence>
<name>A0A1L7D711_9CORY</name>
<accession>A0A1L7D711</accession>
<sequence length="224" mass="23743">MTTTSNFSLDSYIEASGSSQDTDGSPFSMALRAAYDHAQEYSLPAPDVATGQLLTTLAAVSTAHGVEKPQAIAITPAASVAGLYLLHGLPDSGILSCIDPEAEHQASAKAAFRTAGYKPAHMRFLPSRPLDVIDRLAPESYQVIYVDVPILDTLAVTKACWPLLRPGGTIVLANVLLDGTLADSSRTDRSTNAARELDSYVDEIHHALVTRLPLGAGTTLLSKR</sequence>
<dbReference type="RefSeq" id="WP_075736602.1">
    <property type="nucleotide sequence ID" value="NZ_CP009249.1"/>
</dbReference>
<dbReference type="InterPro" id="IPR029063">
    <property type="entry name" value="SAM-dependent_MTases_sf"/>
</dbReference>
<reference evidence="4 5" key="1">
    <citation type="submission" date="2014-08" db="EMBL/GenBank/DDBJ databases">
        <title>Complete genome sequence of Corynebacterium phocae M408/89/1(T)(=DSM 44612(T)), isolated from the common seal (Phoca vitulina).</title>
        <authorList>
            <person name="Ruckert C."/>
            <person name="Albersmeier A."/>
            <person name="Winkler A."/>
            <person name="Kalinowski J."/>
        </authorList>
    </citation>
    <scope>NUCLEOTIDE SEQUENCE [LARGE SCALE GENOMIC DNA]</scope>
    <source>
        <strain evidence="4 5">M408/89/1</strain>
    </source>
</reference>
<dbReference type="SUPFAM" id="SSF53335">
    <property type="entry name" value="S-adenosyl-L-methionine-dependent methyltransferases"/>
    <property type="match status" value="1"/>
</dbReference>
<dbReference type="GO" id="GO:0008757">
    <property type="term" value="F:S-adenosylmethionine-dependent methyltransferase activity"/>
    <property type="evidence" value="ECO:0007669"/>
    <property type="project" value="TreeGrafter"/>
</dbReference>
<evidence type="ECO:0000256" key="2">
    <source>
        <dbReference type="ARBA" id="ARBA00022679"/>
    </source>
</evidence>
<protein>
    <submittedName>
        <fullName evidence="4">Methyltransferase</fullName>
    </submittedName>
</protein>
<dbReference type="Pfam" id="PF01596">
    <property type="entry name" value="Methyltransf_3"/>
    <property type="match status" value="1"/>
</dbReference>
<dbReference type="PANTHER" id="PTHR10509">
    <property type="entry name" value="O-METHYLTRANSFERASE-RELATED"/>
    <property type="match status" value="1"/>
</dbReference>
<dbReference type="InterPro" id="IPR002935">
    <property type="entry name" value="SAM_O-MeTrfase"/>
</dbReference>
<dbReference type="PANTHER" id="PTHR10509:SF85">
    <property type="entry name" value="O-METHYLTRANSFERASE RV1220C-RELATED"/>
    <property type="match status" value="1"/>
</dbReference>
<dbReference type="AlphaFoldDB" id="A0A1L7D711"/>
<organism evidence="4 5">
    <name type="scientific">Corynebacterium phocae</name>
    <dbReference type="NCBI Taxonomy" id="161895"/>
    <lineage>
        <taxon>Bacteria</taxon>
        <taxon>Bacillati</taxon>
        <taxon>Actinomycetota</taxon>
        <taxon>Actinomycetes</taxon>
        <taxon>Mycobacteriales</taxon>
        <taxon>Corynebacteriaceae</taxon>
        <taxon>Corynebacterium</taxon>
    </lineage>
</organism>
<dbReference type="EMBL" id="CP009249">
    <property type="protein sequence ID" value="APT93742.1"/>
    <property type="molecule type" value="Genomic_DNA"/>
</dbReference>
<evidence type="ECO:0000313" key="5">
    <source>
        <dbReference type="Proteomes" id="UP000185491"/>
    </source>
</evidence>
<gene>
    <name evidence="4" type="ORF">CPHO_07825</name>
</gene>
<dbReference type="GO" id="GO:0032259">
    <property type="term" value="P:methylation"/>
    <property type="evidence" value="ECO:0007669"/>
    <property type="project" value="UniProtKB-KW"/>
</dbReference>
<dbReference type="KEGG" id="cpho:CPHO_07825"/>
<evidence type="ECO:0000256" key="1">
    <source>
        <dbReference type="ARBA" id="ARBA00022603"/>
    </source>
</evidence>